<dbReference type="Gene3D" id="3.30.428.10">
    <property type="entry name" value="HIT-like"/>
    <property type="match status" value="1"/>
</dbReference>
<comment type="caution">
    <text evidence="1">The sequence shown here is derived from an EMBL/GenBank/DDBJ whole genome shotgun (WGS) entry which is preliminary data.</text>
</comment>
<keyword evidence="2" id="KW-1185">Reference proteome</keyword>
<protein>
    <recommendedName>
        <fullName evidence="3">Diadenosine tetraphosphate (Ap4A) HIT family hydrolase</fullName>
    </recommendedName>
</protein>
<name>A0A848KYJ7_9ACTN</name>
<dbReference type="Proteomes" id="UP000550729">
    <property type="component" value="Unassembled WGS sequence"/>
</dbReference>
<dbReference type="SUPFAM" id="SSF54197">
    <property type="entry name" value="HIT-like"/>
    <property type="match status" value="1"/>
</dbReference>
<organism evidence="1 2">
    <name type="scientific">Gordonia asplenii</name>
    <dbReference type="NCBI Taxonomy" id="2725283"/>
    <lineage>
        <taxon>Bacteria</taxon>
        <taxon>Bacillati</taxon>
        <taxon>Actinomycetota</taxon>
        <taxon>Actinomycetes</taxon>
        <taxon>Mycobacteriales</taxon>
        <taxon>Gordoniaceae</taxon>
        <taxon>Gordonia</taxon>
    </lineage>
</organism>
<sequence length="141" mass="15084">MGQPGTNDTVFHDDLWSAGIGPGMEVPGWIVLRTSRHTELITGIDDAEAATLGTRARDLASALSEVTGAQRVYQMAFGENHPHYHLLITARPETLPAARRGGKILSLLDDGAVDEAAARTLIPRIRAAYEQIRATAGQVAS</sequence>
<accession>A0A848KYJ7</accession>
<dbReference type="EMBL" id="JABBNB010000025">
    <property type="protein sequence ID" value="NMO03666.1"/>
    <property type="molecule type" value="Genomic_DNA"/>
</dbReference>
<gene>
    <name evidence="1" type="ORF">HH308_20840</name>
</gene>
<dbReference type="InterPro" id="IPR036265">
    <property type="entry name" value="HIT-like_sf"/>
</dbReference>
<proteinExistence type="predicted"/>
<evidence type="ECO:0000313" key="1">
    <source>
        <dbReference type="EMBL" id="NMO03666.1"/>
    </source>
</evidence>
<evidence type="ECO:0000313" key="2">
    <source>
        <dbReference type="Proteomes" id="UP000550729"/>
    </source>
</evidence>
<evidence type="ECO:0008006" key="3">
    <source>
        <dbReference type="Google" id="ProtNLM"/>
    </source>
</evidence>
<dbReference type="AlphaFoldDB" id="A0A848KYJ7"/>
<reference evidence="1 2" key="1">
    <citation type="submission" date="2020-04" db="EMBL/GenBank/DDBJ databases">
        <title>Gordonia sp. nov. TBRC 11910.</title>
        <authorList>
            <person name="Suriyachadkun C."/>
        </authorList>
    </citation>
    <scope>NUCLEOTIDE SEQUENCE [LARGE SCALE GENOMIC DNA]</scope>
    <source>
        <strain evidence="1 2">TBRC 11910</strain>
    </source>
</reference>